<dbReference type="RefSeq" id="WP_150938245.1">
    <property type="nucleotide sequence ID" value="NZ_VYTZ01000014.1"/>
</dbReference>
<dbReference type="Proteomes" id="UP000327011">
    <property type="component" value="Unassembled WGS sequence"/>
</dbReference>
<organism evidence="2 3">
    <name type="scientific">Microbispora cellulosiformans</name>
    <dbReference type="NCBI Taxonomy" id="2614688"/>
    <lineage>
        <taxon>Bacteria</taxon>
        <taxon>Bacillati</taxon>
        <taxon>Actinomycetota</taxon>
        <taxon>Actinomycetes</taxon>
        <taxon>Streptosporangiales</taxon>
        <taxon>Streptosporangiaceae</taxon>
        <taxon>Microbispora</taxon>
    </lineage>
</organism>
<accession>A0A5J5JWZ8</accession>
<name>A0A5J5JWZ8_9ACTN</name>
<sequence length="273" mass="28138">MSTISRPTRFRSTSRSLAPVGATLVAVVTGALLTASPAQAADGAGMSASWNYYQSDAFQVAATLPGVKLTGFGSDQNGSRNLYGSIEDTANDGRCSRVVIRANGSDLIDETTCGNGTYKTFSTGSGIFDNGFLVLVYRTISGTTNADKSLFVGIPSSANDAGVRTTGTGASWSYYTATDYTYSLVRPGVRLTGYGSDDGGRSTLNTLEKTATGSGCASASVKVGDVTTSGSTCTSTAAYFSRWNLDGGLTAKACYKPTSAAEACLSTYLPKPV</sequence>
<evidence type="ECO:0000313" key="3">
    <source>
        <dbReference type="Proteomes" id="UP000327011"/>
    </source>
</evidence>
<feature type="chain" id="PRO_5023888479" evidence="1">
    <location>
        <begin position="41"/>
        <end position="273"/>
    </location>
</feature>
<feature type="signal peptide" evidence="1">
    <location>
        <begin position="1"/>
        <end position="40"/>
    </location>
</feature>
<dbReference type="AlphaFoldDB" id="A0A5J5JWZ8"/>
<proteinExistence type="predicted"/>
<keyword evidence="1" id="KW-0732">Signal</keyword>
<keyword evidence="3" id="KW-1185">Reference proteome</keyword>
<protein>
    <submittedName>
        <fullName evidence="2">Uncharacterized protein</fullName>
    </submittedName>
</protein>
<reference evidence="2 3" key="1">
    <citation type="submission" date="2019-09" db="EMBL/GenBank/DDBJ databases">
        <title>Screening of Novel Bioactive Compounds from Soil-Associated.</title>
        <authorList>
            <person name="Gong X."/>
        </authorList>
    </citation>
    <scope>NUCLEOTIDE SEQUENCE [LARGE SCALE GENOMIC DNA]</scope>
    <source>
        <strain evidence="2 3">Gxj-6</strain>
    </source>
</reference>
<evidence type="ECO:0000256" key="1">
    <source>
        <dbReference type="SAM" id="SignalP"/>
    </source>
</evidence>
<comment type="caution">
    <text evidence="2">The sequence shown here is derived from an EMBL/GenBank/DDBJ whole genome shotgun (WGS) entry which is preliminary data.</text>
</comment>
<gene>
    <name evidence="2" type="ORF">F5972_29895</name>
</gene>
<dbReference type="EMBL" id="VYTZ01000014">
    <property type="protein sequence ID" value="KAA9374818.1"/>
    <property type="molecule type" value="Genomic_DNA"/>
</dbReference>
<evidence type="ECO:0000313" key="2">
    <source>
        <dbReference type="EMBL" id="KAA9374818.1"/>
    </source>
</evidence>